<dbReference type="GO" id="GO:0000160">
    <property type="term" value="P:phosphorelay signal transduction system"/>
    <property type="evidence" value="ECO:0007669"/>
    <property type="project" value="InterPro"/>
</dbReference>
<dbReference type="SMART" id="SM01043">
    <property type="entry name" value="BTAD"/>
    <property type="match status" value="1"/>
</dbReference>
<dbReference type="Pfam" id="PF00196">
    <property type="entry name" value="GerE"/>
    <property type="match status" value="1"/>
</dbReference>
<dbReference type="Pfam" id="PF00486">
    <property type="entry name" value="Trans_reg_C"/>
    <property type="match status" value="1"/>
</dbReference>
<dbReference type="Gene3D" id="1.25.40.10">
    <property type="entry name" value="Tetratricopeptide repeat domain"/>
    <property type="match status" value="1"/>
</dbReference>
<keyword evidence="5" id="KW-0804">Transcription</keyword>
<dbReference type="GO" id="GO:0003677">
    <property type="term" value="F:DNA binding"/>
    <property type="evidence" value="ECO:0007669"/>
    <property type="project" value="UniProtKB-UniRule"/>
</dbReference>
<evidence type="ECO:0000256" key="5">
    <source>
        <dbReference type="ARBA" id="ARBA00023163"/>
    </source>
</evidence>
<dbReference type="InterPro" id="IPR011990">
    <property type="entry name" value="TPR-like_helical_dom_sf"/>
</dbReference>
<dbReference type="InterPro" id="IPR001867">
    <property type="entry name" value="OmpR/PhoB-type_DNA-bd"/>
</dbReference>
<comment type="caution">
    <text evidence="11">The sequence shown here is derived from an EMBL/GenBank/DDBJ whole genome shotgun (WGS) entry which is preliminary data.</text>
</comment>
<dbReference type="SUPFAM" id="SSF46894">
    <property type="entry name" value="C-terminal effector domain of the bipartite response regulators"/>
    <property type="match status" value="2"/>
</dbReference>
<comment type="similarity">
    <text evidence="1">Belongs to the AfsR/DnrI/RedD regulatory family.</text>
</comment>
<dbReference type="Gene3D" id="1.10.10.10">
    <property type="entry name" value="Winged helix-like DNA-binding domain superfamily/Winged helix DNA-binding domain"/>
    <property type="match status" value="1"/>
</dbReference>
<dbReference type="Pfam" id="PF03704">
    <property type="entry name" value="BTAD"/>
    <property type="match status" value="1"/>
</dbReference>
<evidence type="ECO:0000259" key="8">
    <source>
        <dbReference type="PROSITE" id="PS50043"/>
    </source>
</evidence>
<feature type="domain" description="Response regulatory" evidence="9">
    <location>
        <begin position="299"/>
        <end position="415"/>
    </location>
</feature>
<dbReference type="PROSITE" id="PS51755">
    <property type="entry name" value="OMPR_PHOB"/>
    <property type="match status" value="1"/>
</dbReference>
<sequence>MSVDPMQAAARGAVTDQEMPSPEMLYVTILGSLRIRRGDSTLGGSELGGPKPRQILEILLMNFGNPLSKERLVETLWEGQPPMEALPTLESYVSVLRRHLQPGRGKSGPLRTVTGGYMIDPDLVDLDLARFNALLQQATHCVPRAALELLQEALDMAAAPLLGDELKASWAENERANHELRVSRARTDAADLALALKEPDRAVAWAREILSGDPLNERAWAALVRGLDESGQPLEGLRAFEQCRRTLDREMGCSPGEALRAAHASLLRQTGDPVLPAPARATVAGFPPAATAAGTAGIRILTVDDHRTFTELLTGALDREADLQSVGSAFSVATAIRLCRELAPDVVVMDYHLPDGNGLTASVRILEHAPDTRIIMLTGDPSQDVLRQAAGIGICGFLPKDGSLATMLDTVRHARTGNLVVHPSLVAQLGIPQGRTAHVPPNPLLSPRELDVLRLMADGQELRSVAKSLGISVHTCRGYVRTIFSKLGSHSPREAMAEAELRGILSVELDVQAV</sequence>
<keyword evidence="12" id="KW-1185">Reference proteome</keyword>
<protein>
    <submittedName>
        <fullName evidence="11">Response regulator</fullName>
    </submittedName>
</protein>
<dbReference type="InterPro" id="IPR011006">
    <property type="entry name" value="CheY-like_superfamily"/>
</dbReference>
<dbReference type="PROSITE" id="PS50110">
    <property type="entry name" value="RESPONSE_REGULATORY"/>
    <property type="match status" value="1"/>
</dbReference>
<dbReference type="PANTHER" id="PTHR35807">
    <property type="entry name" value="TRANSCRIPTIONAL REGULATOR REDD-RELATED"/>
    <property type="match status" value="1"/>
</dbReference>
<dbReference type="InterPro" id="IPR000792">
    <property type="entry name" value="Tscrpt_reg_LuxR_C"/>
</dbReference>
<dbReference type="Proteomes" id="UP000273807">
    <property type="component" value="Unassembled WGS sequence"/>
</dbReference>
<evidence type="ECO:0000259" key="10">
    <source>
        <dbReference type="PROSITE" id="PS51755"/>
    </source>
</evidence>
<evidence type="ECO:0000256" key="3">
    <source>
        <dbReference type="ARBA" id="ARBA00023015"/>
    </source>
</evidence>
<keyword evidence="2 6" id="KW-0597">Phosphoprotein</keyword>
<feature type="modified residue" description="4-aspartylphosphate" evidence="6">
    <location>
        <position position="350"/>
    </location>
</feature>
<dbReference type="SUPFAM" id="SSF52172">
    <property type="entry name" value="CheY-like"/>
    <property type="match status" value="1"/>
</dbReference>
<evidence type="ECO:0000256" key="4">
    <source>
        <dbReference type="ARBA" id="ARBA00023125"/>
    </source>
</evidence>
<dbReference type="SMART" id="SM00448">
    <property type="entry name" value="REC"/>
    <property type="match status" value="1"/>
</dbReference>
<name>A0A3N0BSE3_9MICC</name>
<accession>A0A3N0BSE3</accession>
<keyword evidence="4 7" id="KW-0238">DNA-binding</keyword>
<dbReference type="InterPro" id="IPR016032">
    <property type="entry name" value="Sig_transdc_resp-reg_C-effctor"/>
</dbReference>
<feature type="domain" description="OmpR/PhoB-type" evidence="10">
    <location>
        <begin position="16"/>
        <end position="121"/>
    </location>
</feature>
<dbReference type="PRINTS" id="PR00038">
    <property type="entry name" value="HTHLUXR"/>
</dbReference>
<reference evidence="11 12" key="1">
    <citation type="submission" date="2018-10" db="EMBL/GenBank/DDBJ databases">
        <title>Genome sequencing of Arthrobacter oryzae TNB02.</title>
        <authorList>
            <person name="Cho Y.-J."/>
            <person name="Cho A."/>
            <person name="Kim O.-S."/>
        </authorList>
    </citation>
    <scope>NUCLEOTIDE SEQUENCE [LARGE SCALE GENOMIC DNA]</scope>
    <source>
        <strain evidence="11 12">TNB02</strain>
    </source>
</reference>
<evidence type="ECO:0000313" key="11">
    <source>
        <dbReference type="EMBL" id="RNL52024.1"/>
    </source>
</evidence>
<dbReference type="PANTHER" id="PTHR35807:SF1">
    <property type="entry name" value="TRANSCRIPTIONAL REGULATOR REDD"/>
    <property type="match status" value="1"/>
</dbReference>
<dbReference type="InterPro" id="IPR005158">
    <property type="entry name" value="BTAD"/>
</dbReference>
<feature type="DNA-binding region" description="OmpR/PhoB-type" evidence="7">
    <location>
        <begin position="16"/>
        <end position="121"/>
    </location>
</feature>
<evidence type="ECO:0000256" key="2">
    <source>
        <dbReference type="ARBA" id="ARBA00022553"/>
    </source>
</evidence>
<dbReference type="Gene3D" id="3.40.50.2300">
    <property type="match status" value="1"/>
</dbReference>
<dbReference type="InterPro" id="IPR036388">
    <property type="entry name" value="WH-like_DNA-bd_sf"/>
</dbReference>
<proteinExistence type="inferred from homology"/>
<dbReference type="SMART" id="SM00421">
    <property type="entry name" value="HTH_LUXR"/>
    <property type="match status" value="1"/>
</dbReference>
<dbReference type="SMART" id="SM00862">
    <property type="entry name" value="Trans_reg_C"/>
    <property type="match status" value="1"/>
</dbReference>
<dbReference type="OrthoDB" id="134712at2"/>
<dbReference type="InterPro" id="IPR051677">
    <property type="entry name" value="AfsR-DnrI-RedD_regulator"/>
</dbReference>
<dbReference type="CDD" id="cd17535">
    <property type="entry name" value="REC_NarL-like"/>
    <property type="match status" value="1"/>
</dbReference>
<dbReference type="RefSeq" id="WP_123256021.1">
    <property type="nucleotide sequence ID" value="NZ_RBED01000114.1"/>
</dbReference>
<dbReference type="PROSITE" id="PS50043">
    <property type="entry name" value="HTH_LUXR_2"/>
    <property type="match status" value="1"/>
</dbReference>
<evidence type="ECO:0000259" key="9">
    <source>
        <dbReference type="PROSITE" id="PS50110"/>
    </source>
</evidence>
<evidence type="ECO:0000313" key="12">
    <source>
        <dbReference type="Proteomes" id="UP000273807"/>
    </source>
</evidence>
<dbReference type="Pfam" id="PF00072">
    <property type="entry name" value="Response_reg"/>
    <property type="match status" value="1"/>
</dbReference>
<dbReference type="EMBL" id="RBED01000114">
    <property type="protein sequence ID" value="RNL52024.1"/>
    <property type="molecule type" value="Genomic_DNA"/>
</dbReference>
<organism evidence="11 12">
    <name type="scientific">Arthrobacter oryzae</name>
    <dbReference type="NCBI Taxonomy" id="409290"/>
    <lineage>
        <taxon>Bacteria</taxon>
        <taxon>Bacillati</taxon>
        <taxon>Actinomycetota</taxon>
        <taxon>Actinomycetes</taxon>
        <taxon>Micrococcales</taxon>
        <taxon>Micrococcaceae</taxon>
        <taxon>Arthrobacter</taxon>
    </lineage>
</organism>
<gene>
    <name evidence="11" type="ORF">D7003_13890</name>
</gene>
<dbReference type="InterPro" id="IPR001789">
    <property type="entry name" value="Sig_transdc_resp-reg_receiver"/>
</dbReference>
<feature type="domain" description="HTH luxR-type" evidence="8">
    <location>
        <begin position="438"/>
        <end position="503"/>
    </location>
</feature>
<keyword evidence="3" id="KW-0805">Transcription regulation</keyword>
<evidence type="ECO:0000256" key="1">
    <source>
        <dbReference type="ARBA" id="ARBA00005820"/>
    </source>
</evidence>
<dbReference type="GO" id="GO:0006355">
    <property type="term" value="P:regulation of DNA-templated transcription"/>
    <property type="evidence" value="ECO:0007669"/>
    <property type="project" value="InterPro"/>
</dbReference>
<dbReference type="CDD" id="cd06170">
    <property type="entry name" value="LuxR_C_like"/>
    <property type="match status" value="1"/>
</dbReference>
<evidence type="ECO:0000256" key="6">
    <source>
        <dbReference type="PROSITE-ProRule" id="PRU00169"/>
    </source>
</evidence>
<dbReference type="AlphaFoldDB" id="A0A3N0BSE3"/>
<dbReference type="InterPro" id="IPR058245">
    <property type="entry name" value="NreC/VraR/RcsB-like_REC"/>
</dbReference>
<dbReference type="SUPFAM" id="SSF48452">
    <property type="entry name" value="TPR-like"/>
    <property type="match status" value="1"/>
</dbReference>
<evidence type="ECO:0000256" key="7">
    <source>
        <dbReference type="PROSITE-ProRule" id="PRU01091"/>
    </source>
</evidence>